<feature type="compositionally biased region" description="Basic and acidic residues" evidence="1">
    <location>
        <begin position="24"/>
        <end position="36"/>
    </location>
</feature>
<organism evidence="2 3">
    <name type="scientific">Exophiala viscosa</name>
    <dbReference type="NCBI Taxonomy" id="2486360"/>
    <lineage>
        <taxon>Eukaryota</taxon>
        <taxon>Fungi</taxon>
        <taxon>Dikarya</taxon>
        <taxon>Ascomycota</taxon>
        <taxon>Pezizomycotina</taxon>
        <taxon>Eurotiomycetes</taxon>
        <taxon>Chaetothyriomycetidae</taxon>
        <taxon>Chaetothyriales</taxon>
        <taxon>Herpotrichiellaceae</taxon>
        <taxon>Exophiala</taxon>
    </lineage>
</organism>
<dbReference type="AlphaFoldDB" id="A0AAN6DZQ4"/>
<name>A0AAN6DZQ4_9EURO</name>
<gene>
    <name evidence="2" type="ORF">EDD36DRAFT_179465</name>
</gene>
<evidence type="ECO:0000313" key="3">
    <source>
        <dbReference type="Proteomes" id="UP001203852"/>
    </source>
</evidence>
<protein>
    <recommendedName>
        <fullName evidence="4">BZIP domain-containing protein</fullName>
    </recommendedName>
</protein>
<sequence>MVEGRKRGRPRVDPKSDNWYGVSDAKERKRIQDRLAQRARRNRLGSQVTTNIQAPESHSTVSEATSQPASQATGTSLEVASQQAQTQGQVTSLALLPSDAAAQDSTRSPPSWMWTYLRRYQQTTVDHRFLCWPAWPLYAALVTHGTMQGTSCPDAGDQVKSPMEYLALPDPLRPSPLQLAVAHPRWIDRFPFQRFRDNMILLLGLIDLDEFIGDMFGMASLILRIETQRATWDPAAWAIGTEFSSKWGYLFL</sequence>
<proteinExistence type="predicted"/>
<dbReference type="EMBL" id="MU404352">
    <property type="protein sequence ID" value="KAI1615241.1"/>
    <property type="molecule type" value="Genomic_DNA"/>
</dbReference>
<dbReference type="InterPro" id="IPR021833">
    <property type="entry name" value="DUF3425"/>
</dbReference>
<reference evidence="2" key="1">
    <citation type="journal article" date="2022" name="bioRxiv">
        <title>Deciphering the potential niche of two novel black yeast fungi from a biological soil crust based on their genomes, phenotypes, and melanin regulation.</title>
        <authorList>
            <consortium name="DOE Joint Genome Institute"/>
            <person name="Carr E.C."/>
            <person name="Barton Q."/>
            <person name="Grambo S."/>
            <person name="Sullivan M."/>
            <person name="Renfro C.M."/>
            <person name="Kuo A."/>
            <person name="Pangilinan J."/>
            <person name="Lipzen A."/>
            <person name="Keymanesh K."/>
            <person name="Savage E."/>
            <person name="Barry K."/>
            <person name="Grigoriev I.V."/>
            <person name="Riekhof W.R."/>
            <person name="Harris S.S."/>
        </authorList>
    </citation>
    <scope>NUCLEOTIDE SEQUENCE</scope>
    <source>
        <strain evidence="2">JF 03-4F</strain>
    </source>
</reference>
<feature type="region of interest" description="Disordered" evidence="1">
    <location>
        <begin position="1"/>
        <end position="84"/>
    </location>
</feature>
<dbReference type="Pfam" id="PF11905">
    <property type="entry name" value="DUF3425"/>
    <property type="match status" value="1"/>
</dbReference>
<dbReference type="Proteomes" id="UP001203852">
    <property type="component" value="Unassembled WGS sequence"/>
</dbReference>
<feature type="compositionally biased region" description="Polar residues" evidence="1">
    <location>
        <begin position="44"/>
        <end position="84"/>
    </location>
</feature>
<dbReference type="PANTHER" id="PTHR38116">
    <property type="entry name" value="CHROMOSOME 7, WHOLE GENOME SHOTGUN SEQUENCE"/>
    <property type="match status" value="1"/>
</dbReference>
<keyword evidence="3" id="KW-1185">Reference proteome</keyword>
<evidence type="ECO:0000256" key="1">
    <source>
        <dbReference type="SAM" id="MobiDB-lite"/>
    </source>
</evidence>
<evidence type="ECO:0008006" key="4">
    <source>
        <dbReference type="Google" id="ProtNLM"/>
    </source>
</evidence>
<evidence type="ECO:0000313" key="2">
    <source>
        <dbReference type="EMBL" id="KAI1615241.1"/>
    </source>
</evidence>
<dbReference type="PANTHER" id="PTHR38116:SF9">
    <property type="entry name" value="BZIP DOMAIN-CONTAINING PROTEIN"/>
    <property type="match status" value="1"/>
</dbReference>
<accession>A0AAN6DZQ4</accession>
<comment type="caution">
    <text evidence="2">The sequence shown here is derived from an EMBL/GenBank/DDBJ whole genome shotgun (WGS) entry which is preliminary data.</text>
</comment>